<evidence type="ECO:0000313" key="3">
    <source>
        <dbReference type="EMBL" id="TCB91621.1"/>
    </source>
</evidence>
<evidence type="ECO:0000313" key="4">
    <source>
        <dbReference type="Proteomes" id="UP000292274"/>
    </source>
</evidence>
<evidence type="ECO:0000259" key="2">
    <source>
        <dbReference type="Pfam" id="PF04149"/>
    </source>
</evidence>
<dbReference type="InterPro" id="IPR007278">
    <property type="entry name" value="DUF397"/>
</dbReference>
<accession>A0A4R0G9J2</accession>
<dbReference type="EMBL" id="SJJR01000024">
    <property type="protein sequence ID" value="TCB91621.1"/>
    <property type="molecule type" value="Genomic_DNA"/>
</dbReference>
<feature type="domain" description="DUF397" evidence="2">
    <location>
        <begin position="7"/>
        <end position="61"/>
    </location>
</feature>
<dbReference type="RefSeq" id="WP_131307992.1">
    <property type="nucleotide sequence ID" value="NZ_SJJR01000024.1"/>
</dbReference>
<dbReference type="Proteomes" id="UP000292274">
    <property type="component" value="Unassembled WGS sequence"/>
</dbReference>
<feature type="region of interest" description="Disordered" evidence="1">
    <location>
        <begin position="1"/>
        <end position="20"/>
    </location>
</feature>
<sequence>MTDLSQARWRKASRSGSSNGGCVEIATNLPVVAAIRDSTRPEEGVHVLSRAAFGAFLNDVKAGRYDL</sequence>
<proteinExistence type="predicted"/>
<comment type="caution">
    <text evidence="3">The sequence shown here is derived from an EMBL/GenBank/DDBJ whole genome shotgun (WGS) entry which is preliminary data.</text>
</comment>
<gene>
    <name evidence="3" type="ORF">E0H26_25375</name>
</gene>
<name>A0A4R0G9J2_9ACTN</name>
<dbReference type="Pfam" id="PF04149">
    <property type="entry name" value="DUF397"/>
    <property type="match status" value="1"/>
</dbReference>
<dbReference type="AlphaFoldDB" id="A0A4R0G9J2"/>
<keyword evidence="4" id="KW-1185">Reference proteome</keyword>
<reference evidence="3 4" key="1">
    <citation type="submission" date="2019-02" db="EMBL/GenBank/DDBJ databases">
        <title>Jishengella sp. nov., isolated from a root of Zingiber montanum.</title>
        <authorList>
            <person name="Kuncharoen N."/>
            <person name="Kudo T."/>
            <person name="Masahiro Y."/>
            <person name="Ohkuma M."/>
            <person name="Tanasupawat S."/>
        </authorList>
    </citation>
    <scope>NUCLEOTIDE SEQUENCE [LARGE SCALE GENOMIC DNA]</scope>
    <source>
        <strain evidence="3 4">PLAI 1-1</strain>
    </source>
</reference>
<dbReference type="OrthoDB" id="4301277at2"/>
<protein>
    <submittedName>
        <fullName evidence="3">DUF397 domain-containing protein</fullName>
    </submittedName>
</protein>
<evidence type="ECO:0000256" key="1">
    <source>
        <dbReference type="SAM" id="MobiDB-lite"/>
    </source>
</evidence>
<organism evidence="3 4">
    <name type="scientific">Micromonospora zingiberis</name>
    <dbReference type="NCBI Taxonomy" id="2053011"/>
    <lineage>
        <taxon>Bacteria</taxon>
        <taxon>Bacillati</taxon>
        <taxon>Actinomycetota</taxon>
        <taxon>Actinomycetes</taxon>
        <taxon>Micromonosporales</taxon>
        <taxon>Micromonosporaceae</taxon>
        <taxon>Micromonospora</taxon>
    </lineage>
</organism>